<dbReference type="PANTHER" id="PTHR16461:SF5">
    <property type="entry name" value="TOLL-INTERACTING PROTEIN"/>
    <property type="match status" value="1"/>
</dbReference>
<dbReference type="InterPro" id="IPR009060">
    <property type="entry name" value="UBA-like_sf"/>
</dbReference>
<dbReference type="AlphaFoldDB" id="A0AA35TQQ4"/>
<feature type="domain" description="C2" evidence="7">
    <location>
        <begin position="52"/>
        <end position="169"/>
    </location>
</feature>
<dbReference type="Proteomes" id="UP001174909">
    <property type="component" value="Unassembled WGS sequence"/>
</dbReference>
<name>A0AA35TQQ4_GEOBA</name>
<dbReference type="InterPro" id="IPR003892">
    <property type="entry name" value="CUE"/>
</dbReference>
<dbReference type="SUPFAM" id="SSF49562">
    <property type="entry name" value="C2 domain (Calcium/lipid-binding domain, CaLB)"/>
    <property type="match status" value="1"/>
</dbReference>
<dbReference type="Pfam" id="PF00168">
    <property type="entry name" value="C2"/>
    <property type="match status" value="1"/>
</dbReference>
<keyword evidence="4" id="KW-0072">Autophagy</keyword>
<dbReference type="InterPro" id="IPR035892">
    <property type="entry name" value="C2_domain_sf"/>
</dbReference>
<sequence>MSATTEEAAPPNTHSRRERAFLGQLPSDFLRVEPASTAAHPSSSGDQPHLAPMSFGRPAAHQRPHEAMLGRLKVTIAQAKLSKNYGFTRMDPYCRIRIGHSVYETPTDLNGSKNPRWNKVFSCNIPRGINSMYIEIFNERYLALDDRVAWAYFQFTSDMFSGETIEEWVALSGKQGEGQEGNINIILSFTPAPPAASYQMGAYGNQPVSMAPPGMPGAQMLYGGGYPPTLSQQHQMQQMQQLQQQQQQQQQLAGMQQATQRPQIKDEDVSRLQEMFPTLDTDVVRSVLEAHHGVPDSAVTALLQMTET</sequence>
<feature type="region of interest" description="Disordered" evidence="6">
    <location>
        <begin position="1"/>
        <end position="26"/>
    </location>
</feature>
<feature type="domain" description="CUE" evidence="8">
    <location>
        <begin position="264"/>
        <end position="307"/>
    </location>
</feature>
<dbReference type="SMART" id="SM00546">
    <property type="entry name" value="CUE"/>
    <property type="match status" value="1"/>
</dbReference>
<gene>
    <name evidence="9" type="ORF">GBAR_LOCUS28514</name>
</gene>
<dbReference type="Gene3D" id="2.60.40.150">
    <property type="entry name" value="C2 domain"/>
    <property type="match status" value="1"/>
</dbReference>
<evidence type="ECO:0000256" key="2">
    <source>
        <dbReference type="ARBA" id="ARBA00022588"/>
    </source>
</evidence>
<evidence type="ECO:0000313" key="10">
    <source>
        <dbReference type="Proteomes" id="UP001174909"/>
    </source>
</evidence>
<feature type="region of interest" description="Disordered" evidence="6">
    <location>
        <begin position="229"/>
        <end position="267"/>
    </location>
</feature>
<evidence type="ECO:0000313" key="9">
    <source>
        <dbReference type="EMBL" id="CAI8052083.1"/>
    </source>
</evidence>
<dbReference type="SMART" id="SM00239">
    <property type="entry name" value="C2"/>
    <property type="match status" value="1"/>
</dbReference>
<feature type="compositionally biased region" description="Low complexity" evidence="6">
    <location>
        <begin position="232"/>
        <end position="260"/>
    </location>
</feature>
<proteinExistence type="inferred from homology"/>
<dbReference type="PANTHER" id="PTHR16461">
    <property type="entry name" value="TOLL-INTERACTING PROTEIN"/>
    <property type="match status" value="1"/>
</dbReference>
<dbReference type="PROSITE" id="PS51140">
    <property type="entry name" value="CUE"/>
    <property type="match status" value="1"/>
</dbReference>
<dbReference type="FunFam" id="1.10.8.10:FF:000036">
    <property type="entry name" value="Toll-interacting protein-like Protein"/>
    <property type="match status" value="1"/>
</dbReference>
<comment type="caution">
    <text evidence="9">The sequence shown here is derived from an EMBL/GenBank/DDBJ whole genome shotgun (WGS) entry which is preliminary data.</text>
</comment>
<accession>A0AA35TQQ4</accession>
<keyword evidence="3" id="KW-0391">Immunity</keyword>
<dbReference type="InterPro" id="IPR037301">
    <property type="entry name" value="Tollip_C2"/>
</dbReference>
<evidence type="ECO:0000256" key="4">
    <source>
        <dbReference type="ARBA" id="ARBA00023006"/>
    </source>
</evidence>
<dbReference type="EMBL" id="CASHTH010003985">
    <property type="protein sequence ID" value="CAI8052083.1"/>
    <property type="molecule type" value="Genomic_DNA"/>
</dbReference>
<dbReference type="GO" id="GO:0043130">
    <property type="term" value="F:ubiquitin binding"/>
    <property type="evidence" value="ECO:0007669"/>
    <property type="project" value="InterPro"/>
</dbReference>
<dbReference type="Pfam" id="PF02845">
    <property type="entry name" value="CUE"/>
    <property type="match status" value="1"/>
</dbReference>
<protein>
    <submittedName>
        <fullName evidence="9">Toll-interacting protein B</fullName>
    </submittedName>
</protein>
<evidence type="ECO:0000259" key="7">
    <source>
        <dbReference type="PROSITE" id="PS50004"/>
    </source>
</evidence>
<evidence type="ECO:0000256" key="3">
    <source>
        <dbReference type="ARBA" id="ARBA00022859"/>
    </source>
</evidence>
<keyword evidence="10" id="KW-1185">Reference proteome</keyword>
<dbReference type="GO" id="GO:0045087">
    <property type="term" value="P:innate immune response"/>
    <property type="evidence" value="ECO:0007669"/>
    <property type="project" value="UniProtKB-KW"/>
</dbReference>
<evidence type="ECO:0000256" key="6">
    <source>
        <dbReference type="SAM" id="MobiDB-lite"/>
    </source>
</evidence>
<dbReference type="CDD" id="cd04016">
    <property type="entry name" value="C2_Tollip"/>
    <property type="match status" value="1"/>
</dbReference>
<dbReference type="GO" id="GO:0006914">
    <property type="term" value="P:autophagy"/>
    <property type="evidence" value="ECO:0007669"/>
    <property type="project" value="UniProtKB-KW"/>
</dbReference>
<dbReference type="SUPFAM" id="SSF46934">
    <property type="entry name" value="UBA-like"/>
    <property type="match status" value="1"/>
</dbReference>
<dbReference type="InterPro" id="IPR000008">
    <property type="entry name" value="C2_dom"/>
</dbReference>
<organism evidence="9 10">
    <name type="scientific">Geodia barretti</name>
    <name type="common">Barrett's horny sponge</name>
    <dbReference type="NCBI Taxonomy" id="519541"/>
    <lineage>
        <taxon>Eukaryota</taxon>
        <taxon>Metazoa</taxon>
        <taxon>Porifera</taxon>
        <taxon>Demospongiae</taxon>
        <taxon>Heteroscleromorpha</taxon>
        <taxon>Tetractinellida</taxon>
        <taxon>Astrophorina</taxon>
        <taxon>Geodiidae</taxon>
        <taxon>Geodia</taxon>
    </lineage>
</organism>
<dbReference type="GO" id="GO:0006511">
    <property type="term" value="P:ubiquitin-dependent protein catabolic process"/>
    <property type="evidence" value="ECO:0007669"/>
    <property type="project" value="TreeGrafter"/>
</dbReference>
<evidence type="ECO:0000256" key="1">
    <source>
        <dbReference type="ARBA" id="ARBA00009278"/>
    </source>
</evidence>
<keyword evidence="2" id="KW-0399">Innate immunity</keyword>
<evidence type="ECO:0000259" key="8">
    <source>
        <dbReference type="PROSITE" id="PS51140"/>
    </source>
</evidence>
<comment type="similarity">
    <text evidence="1">Belongs to the tollip family.</text>
</comment>
<dbReference type="Gene3D" id="1.10.8.10">
    <property type="entry name" value="DNA helicase RuvA subunit, C-terminal domain"/>
    <property type="match status" value="1"/>
</dbReference>
<dbReference type="PROSITE" id="PS50004">
    <property type="entry name" value="C2"/>
    <property type="match status" value="1"/>
</dbReference>
<dbReference type="GO" id="GO:0031624">
    <property type="term" value="F:ubiquitin conjugating enzyme binding"/>
    <property type="evidence" value="ECO:0007669"/>
    <property type="project" value="TreeGrafter"/>
</dbReference>
<dbReference type="GO" id="GO:0005737">
    <property type="term" value="C:cytoplasm"/>
    <property type="evidence" value="ECO:0007669"/>
    <property type="project" value="TreeGrafter"/>
</dbReference>
<evidence type="ECO:0000256" key="5">
    <source>
        <dbReference type="ARBA" id="ARBA00023198"/>
    </source>
</evidence>
<reference evidence="9" key="1">
    <citation type="submission" date="2023-03" db="EMBL/GenBank/DDBJ databases">
        <authorList>
            <person name="Steffen K."/>
            <person name="Cardenas P."/>
        </authorList>
    </citation>
    <scope>NUCLEOTIDE SEQUENCE</scope>
</reference>
<keyword evidence="5" id="KW-0395">Inflammatory response</keyword>